<dbReference type="Proteomes" id="UP001217610">
    <property type="component" value="Unassembled WGS sequence"/>
</dbReference>
<reference evidence="7 8" key="1">
    <citation type="submission" date="2022-05" db="EMBL/GenBank/DDBJ databases">
        <title>Novel Pseudomonas spp. Isolated from a Rainbow Trout Aquaculture Facility.</title>
        <authorList>
            <person name="Testerman T."/>
            <person name="Graf J."/>
        </authorList>
    </citation>
    <scope>NUCLEOTIDE SEQUENCE [LARGE SCALE GENOMIC DNA]</scope>
    <source>
        <strain evidence="7 8">ID357</strain>
    </source>
</reference>
<comment type="caution">
    <text evidence="7">The sequence shown here is derived from an EMBL/GenBank/DDBJ whole genome shotgun (WGS) entry which is preliminary data.</text>
</comment>
<dbReference type="EMBL" id="JAMDGR010000006">
    <property type="protein sequence ID" value="MDD1149380.1"/>
    <property type="molecule type" value="Genomic_DNA"/>
</dbReference>
<dbReference type="RefSeq" id="WP_213665947.1">
    <property type="nucleotide sequence ID" value="NZ_CP149586.1"/>
</dbReference>
<keyword evidence="8" id="KW-1185">Reference proteome</keyword>
<dbReference type="InterPro" id="IPR036388">
    <property type="entry name" value="WH-like_DNA-bd_sf"/>
</dbReference>
<feature type="domain" description="RNA polymerase sigma factor 70 region 4 type 2" evidence="6">
    <location>
        <begin position="112"/>
        <end position="164"/>
    </location>
</feature>
<accession>A0ABT5Q5V4</accession>
<evidence type="ECO:0000313" key="7">
    <source>
        <dbReference type="EMBL" id="MDD1149380.1"/>
    </source>
</evidence>
<evidence type="ECO:0000259" key="6">
    <source>
        <dbReference type="Pfam" id="PF08281"/>
    </source>
</evidence>
<evidence type="ECO:0000256" key="2">
    <source>
        <dbReference type="ARBA" id="ARBA00023015"/>
    </source>
</evidence>
<feature type="domain" description="RNA polymerase sigma-70 region 2" evidence="5">
    <location>
        <begin position="16"/>
        <end position="80"/>
    </location>
</feature>
<dbReference type="InterPro" id="IPR007627">
    <property type="entry name" value="RNA_pol_sigma70_r2"/>
</dbReference>
<dbReference type="InterPro" id="IPR039425">
    <property type="entry name" value="RNA_pol_sigma-70-like"/>
</dbReference>
<dbReference type="NCBIfam" id="TIGR02937">
    <property type="entry name" value="sigma70-ECF"/>
    <property type="match status" value="1"/>
</dbReference>
<comment type="similarity">
    <text evidence="1">Belongs to the sigma-70 factor family. ECF subfamily.</text>
</comment>
<keyword evidence="2" id="KW-0805">Transcription regulation</keyword>
<gene>
    <name evidence="7" type="ORF">M5G25_13865</name>
</gene>
<dbReference type="InterPro" id="IPR013249">
    <property type="entry name" value="RNA_pol_sigma70_r4_t2"/>
</dbReference>
<name>A0ABT5Q5V4_9PSED</name>
<dbReference type="InterPro" id="IPR013325">
    <property type="entry name" value="RNA_pol_sigma_r2"/>
</dbReference>
<proteinExistence type="inferred from homology"/>
<dbReference type="Gene3D" id="1.10.10.10">
    <property type="entry name" value="Winged helix-like DNA-binding domain superfamily/Winged helix DNA-binding domain"/>
    <property type="match status" value="1"/>
</dbReference>
<dbReference type="SUPFAM" id="SSF88946">
    <property type="entry name" value="Sigma2 domain of RNA polymerase sigma factors"/>
    <property type="match status" value="1"/>
</dbReference>
<dbReference type="PANTHER" id="PTHR43133">
    <property type="entry name" value="RNA POLYMERASE ECF-TYPE SIGMA FACTO"/>
    <property type="match status" value="1"/>
</dbReference>
<dbReference type="PANTHER" id="PTHR43133:SF63">
    <property type="entry name" value="RNA POLYMERASE SIGMA FACTOR FECI-RELATED"/>
    <property type="match status" value="1"/>
</dbReference>
<organism evidence="7 8">
    <name type="scientific">Pseudomonas idahonensis</name>
    <dbReference type="NCBI Taxonomy" id="2942628"/>
    <lineage>
        <taxon>Bacteria</taxon>
        <taxon>Pseudomonadati</taxon>
        <taxon>Pseudomonadota</taxon>
        <taxon>Gammaproteobacteria</taxon>
        <taxon>Pseudomonadales</taxon>
        <taxon>Pseudomonadaceae</taxon>
        <taxon>Pseudomonas</taxon>
    </lineage>
</organism>
<dbReference type="InterPro" id="IPR014284">
    <property type="entry name" value="RNA_pol_sigma-70_dom"/>
</dbReference>
<protein>
    <submittedName>
        <fullName evidence="7">Sigma-70 family RNA polymerase sigma factor</fullName>
    </submittedName>
</protein>
<dbReference type="InterPro" id="IPR013324">
    <property type="entry name" value="RNA_pol_sigma_r3/r4-like"/>
</dbReference>
<evidence type="ECO:0000313" key="8">
    <source>
        <dbReference type="Proteomes" id="UP001217610"/>
    </source>
</evidence>
<keyword evidence="4" id="KW-0804">Transcription</keyword>
<evidence type="ECO:0000259" key="5">
    <source>
        <dbReference type="Pfam" id="PF04542"/>
    </source>
</evidence>
<sequence>MDAGVKASISLEIEDLYGAHHGWLKGWLRSRTGNCADAADLAQDTFVRMLSLRQLPVLREPRHYLATIARGLLIDKVRRRVLEQAYLEALAARPEPQDISPETHHLIIESLLAIDALLDGLGTRTRQIFLMVQLDGLSYVQVGRQLGVSVTTVKNHLGKALLQCIQLMDD</sequence>
<dbReference type="Pfam" id="PF04542">
    <property type="entry name" value="Sigma70_r2"/>
    <property type="match status" value="1"/>
</dbReference>
<evidence type="ECO:0000256" key="3">
    <source>
        <dbReference type="ARBA" id="ARBA00023082"/>
    </source>
</evidence>
<evidence type="ECO:0000256" key="4">
    <source>
        <dbReference type="ARBA" id="ARBA00023163"/>
    </source>
</evidence>
<keyword evidence="3" id="KW-0731">Sigma factor</keyword>
<dbReference type="Pfam" id="PF08281">
    <property type="entry name" value="Sigma70_r4_2"/>
    <property type="match status" value="1"/>
</dbReference>
<dbReference type="Gene3D" id="1.10.1740.10">
    <property type="match status" value="1"/>
</dbReference>
<evidence type="ECO:0000256" key="1">
    <source>
        <dbReference type="ARBA" id="ARBA00010641"/>
    </source>
</evidence>
<dbReference type="SUPFAM" id="SSF88659">
    <property type="entry name" value="Sigma3 and sigma4 domains of RNA polymerase sigma factors"/>
    <property type="match status" value="1"/>
</dbReference>